<reference evidence="13" key="1">
    <citation type="submission" date="2019-11" db="EMBL/GenBank/DDBJ databases">
        <title>Isolation and characterization of two novel species in the genus Thiomicrorhabdus.</title>
        <authorList>
            <person name="Mochizuki J."/>
            <person name="Kojima H."/>
            <person name="Fukui M."/>
        </authorList>
    </citation>
    <scope>NUCLEOTIDE SEQUENCE [LARGE SCALE GENOMIC DNA]</scope>
    <source>
        <strain evidence="13">AkT22</strain>
    </source>
</reference>
<evidence type="ECO:0000256" key="1">
    <source>
        <dbReference type="ARBA" id="ARBA00022475"/>
    </source>
</evidence>
<evidence type="ECO:0000256" key="5">
    <source>
        <dbReference type="ARBA" id="ARBA00022723"/>
    </source>
</evidence>
<dbReference type="NCBIfam" id="NF003743">
    <property type="entry name" value="PRK05340.1"/>
    <property type="match status" value="1"/>
</dbReference>
<dbReference type="GO" id="GO:0008758">
    <property type="term" value="F:UDP-2,3-diacylglucosamine hydrolase activity"/>
    <property type="evidence" value="ECO:0007669"/>
    <property type="project" value="UniProtKB-UniRule"/>
</dbReference>
<keyword evidence="9 10" id="KW-0464">Manganese</keyword>
<dbReference type="GO" id="GO:0009245">
    <property type="term" value="P:lipid A biosynthetic process"/>
    <property type="evidence" value="ECO:0007669"/>
    <property type="project" value="UniProtKB-UniRule"/>
</dbReference>
<organism evidence="12 13">
    <name type="scientific">Thiosulfativibrio zosterae</name>
    <dbReference type="NCBI Taxonomy" id="2675053"/>
    <lineage>
        <taxon>Bacteria</taxon>
        <taxon>Pseudomonadati</taxon>
        <taxon>Pseudomonadota</taxon>
        <taxon>Gammaproteobacteria</taxon>
        <taxon>Thiotrichales</taxon>
        <taxon>Piscirickettsiaceae</taxon>
        <taxon>Thiosulfativibrio</taxon>
    </lineage>
</organism>
<evidence type="ECO:0000313" key="12">
    <source>
        <dbReference type="EMBL" id="BBP43826.1"/>
    </source>
</evidence>
<dbReference type="EC" id="3.6.1.54" evidence="10"/>
<dbReference type="GO" id="GO:0030145">
    <property type="term" value="F:manganese ion binding"/>
    <property type="evidence" value="ECO:0007669"/>
    <property type="project" value="UniProtKB-UniRule"/>
</dbReference>
<keyword evidence="1 10" id="KW-1003">Cell membrane</keyword>
<dbReference type="InterPro" id="IPR010138">
    <property type="entry name" value="UDP-diacylglucosamine_Hdrlase"/>
</dbReference>
<keyword evidence="8 10" id="KW-0472">Membrane</keyword>
<proteinExistence type="inferred from homology"/>
<dbReference type="UniPathway" id="UPA00359">
    <property type="reaction ID" value="UER00480"/>
</dbReference>
<feature type="binding site" evidence="10">
    <location>
        <position position="193"/>
    </location>
    <ligand>
        <name>Mn(2+)</name>
        <dbReference type="ChEBI" id="CHEBI:29035"/>
        <label>2</label>
    </ligand>
</feature>
<feature type="binding site" evidence="10">
    <location>
        <position position="193"/>
    </location>
    <ligand>
        <name>substrate</name>
    </ligand>
</feature>
<dbReference type="Proteomes" id="UP000501466">
    <property type="component" value="Chromosome"/>
</dbReference>
<dbReference type="InterPro" id="IPR029052">
    <property type="entry name" value="Metallo-depent_PP-like"/>
</dbReference>
<evidence type="ECO:0000256" key="6">
    <source>
        <dbReference type="ARBA" id="ARBA00022801"/>
    </source>
</evidence>
<keyword evidence="7 10" id="KW-0443">Lipid metabolism</keyword>
<feature type="binding site" evidence="10">
    <location>
        <position position="195"/>
    </location>
    <ligand>
        <name>Mn(2+)</name>
        <dbReference type="ChEBI" id="CHEBI:29035"/>
        <label>1</label>
    </ligand>
</feature>
<keyword evidence="13" id="KW-1185">Reference proteome</keyword>
<comment type="function">
    <text evidence="10">Hydrolyzes the pyrophosphate bond of UDP-2,3-diacylglucosamine to yield 2,3-diacylglucosamine 1-phosphate (lipid X) and UMP by catalyzing the attack of water at the alpha-P atom. Involved in the biosynthesis of lipid A, a phosphorylated glycolipid that anchors the lipopolysaccharide to the outer membrane of the cell.</text>
</comment>
<dbReference type="GO" id="GO:0005737">
    <property type="term" value="C:cytoplasm"/>
    <property type="evidence" value="ECO:0007669"/>
    <property type="project" value="InterPro"/>
</dbReference>
<evidence type="ECO:0000256" key="2">
    <source>
        <dbReference type="ARBA" id="ARBA00022516"/>
    </source>
</evidence>
<evidence type="ECO:0000256" key="7">
    <source>
        <dbReference type="ARBA" id="ARBA00023098"/>
    </source>
</evidence>
<evidence type="ECO:0000256" key="4">
    <source>
        <dbReference type="ARBA" id="ARBA00022556"/>
    </source>
</evidence>
<comment type="similarity">
    <text evidence="10">Belongs to the LpxH family.</text>
</comment>
<name>A0A6F8PP26_9GAMM</name>
<feature type="domain" description="Calcineurin-like phosphoesterase" evidence="11">
    <location>
        <begin position="2"/>
        <end position="196"/>
    </location>
</feature>
<feature type="binding site" evidence="10">
    <location>
        <position position="119"/>
    </location>
    <ligand>
        <name>substrate</name>
    </ligand>
</feature>
<evidence type="ECO:0000259" key="11">
    <source>
        <dbReference type="Pfam" id="PF00149"/>
    </source>
</evidence>
<dbReference type="GO" id="GO:0019897">
    <property type="term" value="C:extrinsic component of plasma membrane"/>
    <property type="evidence" value="ECO:0007669"/>
    <property type="project" value="UniProtKB-UniRule"/>
</dbReference>
<dbReference type="EMBL" id="AP021888">
    <property type="protein sequence ID" value="BBP43826.1"/>
    <property type="molecule type" value="Genomic_DNA"/>
</dbReference>
<evidence type="ECO:0000256" key="10">
    <source>
        <dbReference type="HAMAP-Rule" id="MF_00575"/>
    </source>
</evidence>
<comment type="pathway">
    <text evidence="10">Glycolipid biosynthesis; lipid IV(A) biosynthesis; lipid IV(A) from (3R)-3-hydroxytetradecanoyl-[acyl-carrier-protein] and UDP-N-acetyl-alpha-D-glucosamine: step 4/6.</text>
</comment>
<feature type="binding site" evidence="10">
    <location>
        <position position="164"/>
    </location>
    <ligand>
        <name>substrate</name>
    </ligand>
</feature>
<evidence type="ECO:0000256" key="8">
    <source>
        <dbReference type="ARBA" id="ARBA00023136"/>
    </source>
</evidence>
<feature type="binding site" evidence="10">
    <location>
        <position position="76"/>
    </location>
    <ligand>
        <name>Mn(2+)</name>
        <dbReference type="ChEBI" id="CHEBI:29035"/>
        <label>2</label>
    </ligand>
</feature>
<dbReference type="InterPro" id="IPR004843">
    <property type="entry name" value="Calcineurin-like_PHP"/>
</dbReference>
<feature type="binding site" evidence="10">
    <location>
        <position position="161"/>
    </location>
    <ligand>
        <name>substrate</name>
    </ligand>
</feature>
<dbReference type="PANTHER" id="PTHR34990">
    <property type="entry name" value="UDP-2,3-DIACYLGLUCOSAMINE HYDROLASE-RELATED"/>
    <property type="match status" value="1"/>
</dbReference>
<feature type="binding site" evidence="10">
    <location>
        <position position="4"/>
    </location>
    <ligand>
        <name>Mn(2+)</name>
        <dbReference type="ChEBI" id="CHEBI:29035"/>
        <label>1</label>
    </ligand>
</feature>
<dbReference type="SUPFAM" id="SSF56300">
    <property type="entry name" value="Metallo-dependent phosphatases"/>
    <property type="match status" value="1"/>
</dbReference>
<dbReference type="AlphaFoldDB" id="A0A6F8PP26"/>
<dbReference type="InterPro" id="IPR043461">
    <property type="entry name" value="LpxH-like"/>
</dbReference>
<gene>
    <name evidence="10 12" type="primary">lpxH</name>
    <name evidence="12" type="ORF">THMIRHAT_15720</name>
</gene>
<dbReference type="Pfam" id="PF00149">
    <property type="entry name" value="Metallophos"/>
    <property type="match status" value="1"/>
</dbReference>
<evidence type="ECO:0000256" key="9">
    <source>
        <dbReference type="ARBA" id="ARBA00023211"/>
    </source>
</evidence>
<feature type="binding site" evidence="10">
    <location>
        <position position="157"/>
    </location>
    <ligand>
        <name>substrate</name>
    </ligand>
</feature>
<protein>
    <recommendedName>
        <fullName evidence="10">UDP-2,3-diacylglucosamine hydrolase</fullName>
        <ecNumber evidence="10">3.6.1.54</ecNumber>
    </recommendedName>
    <alternativeName>
        <fullName evidence="10">UDP-2,3-diacylglucosamine diphosphatase</fullName>
    </alternativeName>
</protein>
<dbReference type="HAMAP" id="MF_00575">
    <property type="entry name" value="LpxH"/>
    <property type="match status" value="1"/>
</dbReference>
<feature type="binding site" evidence="10">
    <location>
        <position position="6"/>
    </location>
    <ligand>
        <name>Mn(2+)</name>
        <dbReference type="ChEBI" id="CHEBI:29035"/>
        <label>1</label>
    </ligand>
</feature>
<feature type="binding site" evidence="10">
    <location>
        <position position="38"/>
    </location>
    <ligand>
        <name>Mn(2+)</name>
        <dbReference type="ChEBI" id="CHEBI:29035"/>
        <label>2</label>
    </ligand>
</feature>
<dbReference type="PANTHER" id="PTHR34990:SF1">
    <property type="entry name" value="UDP-2,3-DIACYLGLUCOSAMINE HYDROLASE"/>
    <property type="match status" value="1"/>
</dbReference>
<evidence type="ECO:0000256" key="3">
    <source>
        <dbReference type="ARBA" id="ARBA00022519"/>
    </source>
</evidence>
<comment type="catalytic activity">
    <reaction evidence="10">
        <text>UDP-2-N,3-O-bis[(3R)-3-hydroxytetradecanoyl]-alpha-D-glucosamine + H2O = 2-N,3-O-bis[(3R)-3-hydroxytetradecanoyl]-alpha-D-glucosaminyl 1-phosphate + UMP + 2 H(+)</text>
        <dbReference type="Rhea" id="RHEA:25213"/>
        <dbReference type="ChEBI" id="CHEBI:15377"/>
        <dbReference type="ChEBI" id="CHEBI:15378"/>
        <dbReference type="ChEBI" id="CHEBI:57865"/>
        <dbReference type="ChEBI" id="CHEBI:57957"/>
        <dbReference type="ChEBI" id="CHEBI:78847"/>
        <dbReference type="EC" id="3.6.1.54"/>
    </reaction>
</comment>
<evidence type="ECO:0000313" key="13">
    <source>
        <dbReference type="Proteomes" id="UP000501466"/>
    </source>
</evidence>
<sequence length="240" mass="27616">MIADIHLQPDDAHPINQAFHQFLTTHAQQAAALYILGDCFEMWVGDDVGCKVYGKTLSLFKELTAKGLPIYMMFGNRDFLMRQRFWQITGISHIKEPGLVKIGDFSALICHGDGLCTDDIEFQKMRKILRHPIITWLFLRLPQKKRISIGEGMRAKSQKYNLNKAENIMDVNQQAVEALFDAHPGVTHLIHGHTHRAAHHTYELNSQTFHRWVLGDWRPEMQYLKIQNGEASLHSWSPFG</sequence>
<feature type="binding site" evidence="10">
    <location>
        <position position="111"/>
    </location>
    <ligand>
        <name>Mn(2+)</name>
        <dbReference type="ChEBI" id="CHEBI:29035"/>
        <label>2</label>
    </ligand>
</feature>
<dbReference type="CDD" id="cd07398">
    <property type="entry name" value="MPP_YbbF-LpxH"/>
    <property type="match status" value="1"/>
</dbReference>
<keyword evidence="4 10" id="KW-0441">Lipid A biosynthesis</keyword>
<keyword evidence="2 10" id="KW-0444">Lipid biosynthesis</keyword>
<feature type="binding site" evidence="10">
    <location>
        <begin position="76"/>
        <end position="77"/>
    </location>
    <ligand>
        <name>substrate</name>
    </ligand>
</feature>
<accession>A0A6F8PP26</accession>
<comment type="cofactor">
    <cofactor evidence="10">
        <name>Mn(2+)</name>
        <dbReference type="ChEBI" id="CHEBI:29035"/>
    </cofactor>
    <text evidence="10">Binds 2 Mn(2+) ions per subunit in a binuclear metal center.</text>
</comment>
<comment type="subcellular location">
    <subcellularLocation>
        <location evidence="10">Cell inner membrane</location>
        <topology evidence="10">Peripheral membrane protein</topology>
        <orientation evidence="10">Cytoplasmic side</orientation>
    </subcellularLocation>
</comment>
<feature type="binding site" evidence="10">
    <location>
        <position position="38"/>
    </location>
    <ligand>
        <name>Mn(2+)</name>
        <dbReference type="ChEBI" id="CHEBI:29035"/>
        <label>1</label>
    </ligand>
</feature>
<dbReference type="Gene3D" id="3.60.21.10">
    <property type="match status" value="1"/>
</dbReference>
<dbReference type="NCBIfam" id="TIGR01854">
    <property type="entry name" value="lipid_A_lpxH"/>
    <property type="match status" value="1"/>
</dbReference>
<dbReference type="KEGG" id="tzo:THMIRHAT_15720"/>
<keyword evidence="5 10" id="KW-0479">Metal-binding</keyword>
<keyword evidence="6 10" id="KW-0378">Hydrolase</keyword>
<keyword evidence="3 10" id="KW-0997">Cell inner membrane</keyword>